<evidence type="ECO:0000313" key="6">
    <source>
        <dbReference type="Proteomes" id="UP001251857"/>
    </source>
</evidence>
<dbReference type="PRINTS" id="PR00032">
    <property type="entry name" value="HTHARAC"/>
</dbReference>
<proteinExistence type="predicted"/>
<evidence type="ECO:0000256" key="3">
    <source>
        <dbReference type="ARBA" id="ARBA00023163"/>
    </source>
</evidence>
<dbReference type="Gene3D" id="1.10.10.60">
    <property type="entry name" value="Homeodomain-like"/>
    <property type="match status" value="1"/>
</dbReference>
<dbReference type="Pfam" id="PF12625">
    <property type="entry name" value="Arabinose_bd"/>
    <property type="match status" value="1"/>
</dbReference>
<dbReference type="Pfam" id="PF12833">
    <property type="entry name" value="HTH_18"/>
    <property type="match status" value="1"/>
</dbReference>
<gene>
    <name evidence="5" type="ORF">RM532_01635</name>
</gene>
<evidence type="ECO:0000256" key="2">
    <source>
        <dbReference type="ARBA" id="ARBA00023125"/>
    </source>
</evidence>
<dbReference type="InterPro" id="IPR018060">
    <property type="entry name" value="HTH_AraC"/>
</dbReference>
<name>A0ABU3BWK0_9GAMM</name>
<feature type="domain" description="HTH araC/xylS-type" evidence="4">
    <location>
        <begin position="225"/>
        <end position="327"/>
    </location>
</feature>
<sequence>MTQPALTRASTMGPVVEFVARGGGCVARVFRSAELPLRLAEQPDLLVPLRDQFRLIECAARELGDDALPARLAREAGVAGLGPWAQRFCAAPSLRRAIETGIGDCALLLQSATHMALTVDGPLARWTYRITERTPVGRQKNELLAMGYMISVLRWYAGASWAPDRLDMPGPRLPGRASVESLNGCDVTHGEVAAVVFPAHLLDVPNPRTGCFRSEDDPTSLPGAEDLVGYVRELVRLSLLDGRPHRAWVARRLGLTVRTLQRRLQAQGTSFADVVRGISRAQAAVLLRRPEASVTEVAYELGYADPAHFTRAFVDWYGQSPQRWRREH</sequence>
<evidence type="ECO:0000313" key="5">
    <source>
        <dbReference type="EMBL" id="MDT0633652.1"/>
    </source>
</evidence>
<keyword evidence="3" id="KW-0804">Transcription</keyword>
<dbReference type="PANTHER" id="PTHR47894:SF4">
    <property type="entry name" value="HTH-TYPE TRANSCRIPTIONAL REGULATOR GADX"/>
    <property type="match status" value="1"/>
</dbReference>
<dbReference type="EMBL" id="JAVRIB010000001">
    <property type="protein sequence ID" value="MDT0633652.1"/>
    <property type="molecule type" value="Genomic_DNA"/>
</dbReference>
<comment type="caution">
    <text evidence="5">The sequence shown here is derived from an EMBL/GenBank/DDBJ whole genome shotgun (WGS) entry which is preliminary data.</text>
</comment>
<organism evidence="5 6">
    <name type="scientific">Spectribacter hydrogenoxidans</name>
    <dbReference type="NCBI Taxonomy" id="3075608"/>
    <lineage>
        <taxon>Bacteria</taxon>
        <taxon>Pseudomonadati</taxon>
        <taxon>Pseudomonadota</taxon>
        <taxon>Gammaproteobacteria</taxon>
        <taxon>Salinisphaerales</taxon>
        <taxon>Salinisphaeraceae</taxon>
        <taxon>Spectribacter</taxon>
    </lineage>
</organism>
<dbReference type="InterPro" id="IPR009057">
    <property type="entry name" value="Homeodomain-like_sf"/>
</dbReference>
<evidence type="ECO:0000259" key="4">
    <source>
        <dbReference type="PROSITE" id="PS01124"/>
    </source>
</evidence>
<keyword evidence="2" id="KW-0238">DNA-binding</keyword>
<dbReference type="PROSITE" id="PS01124">
    <property type="entry name" value="HTH_ARAC_FAMILY_2"/>
    <property type="match status" value="1"/>
</dbReference>
<dbReference type="RefSeq" id="WP_311651365.1">
    <property type="nucleotide sequence ID" value="NZ_JAVRIB010000001.1"/>
</dbReference>
<dbReference type="InterPro" id="IPR032687">
    <property type="entry name" value="AraC-type_N"/>
</dbReference>
<keyword evidence="1" id="KW-0805">Transcription regulation</keyword>
<reference evidence="5 6" key="1">
    <citation type="submission" date="2023-09" db="EMBL/GenBank/DDBJ databases">
        <authorList>
            <person name="Rey-Velasco X."/>
        </authorList>
    </citation>
    <scope>NUCLEOTIDE SEQUENCE [LARGE SCALE GENOMIC DNA]</scope>
    <source>
        <strain evidence="5 6">W335</strain>
    </source>
</reference>
<dbReference type="PANTHER" id="PTHR47894">
    <property type="entry name" value="HTH-TYPE TRANSCRIPTIONAL REGULATOR GADX"/>
    <property type="match status" value="1"/>
</dbReference>
<dbReference type="SUPFAM" id="SSF46689">
    <property type="entry name" value="Homeodomain-like"/>
    <property type="match status" value="1"/>
</dbReference>
<dbReference type="InterPro" id="IPR020449">
    <property type="entry name" value="Tscrpt_reg_AraC-type_HTH"/>
</dbReference>
<protein>
    <submittedName>
        <fullName evidence="5">AraC family transcriptional regulator</fullName>
    </submittedName>
</protein>
<dbReference type="Proteomes" id="UP001251857">
    <property type="component" value="Unassembled WGS sequence"/>
</dbReference>
<evidence type="ECO:0000256" key="1">
    <source>
        <dbReference type="ARBA" id="ARBA00023015"/>
    </source>
</evidence>
<accession>A0ABU3BWK0</accession>
<dbReference type="SMART" id="SM00342">
    <property type="entry name" value="HTH_ARAC"/>
    <property type="match status" value="1"/>
</dbReference>
<keyword evidence="6" id="KW-1185">Reference proteome</keyword>